<dbReference type="Proteomes" id="UP000179242">
    <property type="component" value="Unassembled WGS sequence"/>
</dbReference>
<protein>
    <submittedName>
        <fullName evidence="1">Uncharacterized protein</fullName>
    </submittedName>
</protein>
<accession>A0A1F4U7S7</accession>
<name>A0A1F4U7S7_UNCSA</name>
<sequence>MAPNTRYSSQIFEVKSFLAILSIEDRKAFWRFATSSFEHEKDKRSAIIRLINPIEIEGRLIMSLRLKGVAPKETDGKVKAYSTGAGFINKDITCMGKNIIGLTYKSPNDYQADGTMTMTKLSNEVEGAIMLGPEITDLLLGFGFFEGLTYNDKPVGFAIYGMEREEDLRVGEMLDRAETPETTEKYRPYIIRAAELHRMEHDRRFFHGFLHPHNMAFGPKGSLRVVDLDGSYDFSTRPKEEYPTIIYTDLIRPIFDLYQYSTFNGIKVHRYPLLIEYLLTYFRNNPLAYYCETLKEHKKARYKEQGYQCHDFVNPSPIYMPGIDLSKMQSNVLLQPISSLFLGGDGTRVNLRANLNSNNMFYFFMEAIEFTVRKVERQH</sequence>
<evidence type="ECO:0000313" key="2">
    <source>
        <dbReference type="Proteomes" id="UP000179242"/>
    </source>
</evidence>
<evidence type="ECO:0000313" key="1">
    <source>
        <dbReference type="EMBL" id="OGC40952.1"/>
    </source>
</evidence>
<dbReference type="AlphaFoldDB" id="A0A1F4U7S7"/>
<proteinExistence type="predicted"/>
<comment type="caution">
    <text evidence="1">The sequence shown here is derived from an EMBL/GenBank/DDBJ whole genome shotgun (WGS) entry which is preliminary data.</text>
</comment>
<organism evidence="1 2">
    <name type="scientific">candidate division WOR-1 bacterium RIFOXYC2_FULL_46_14</name>
    <dbReference type="NCBI Taxonomy" id="1802587"/>
    <lineage>
        <taxon>Bacteria</taxon>
        <taxon>Bacillati</taxon>
        <taxon>Saganbacteria</taxon>
    </lineage>
</organism>
<reference evidence="1 2" key="1">
    <citation type="journal article" date="2016" name="Nat. Commun.">
        <title>Thousands of microbial genomes shed light on interconnected biogeochemical processes in an aquifer system.</title>
        <authorList>
            <person name="Anantharaman K."/>
            <person name="Brown C.T."/>
            <person name="Hug L.A."/>
            <person name="Sharon I."/>
            <person name="Castelle C.J."/>
            <person name="Probst A.J."/>
            <person name="Thomas B.C."/>
            <person name="Singh A."/>
            <person name="Wilkins M.J."/>
            <person name="Karaoz U."/>
            <person name="Brodie E.L."/>
            <person name="Williams K.H."/>
            <person name="Hubbard S.S."/>
            <person name="Banfield J.F."/>
        </authorList>
    </citation>
    <scope>NUCLEOTIDE SEQUENCE [LARGE SCALE GENOMIC DNA]</scope>
</reference>
<gene>
    <name evidence="1" type="ORF">A2438_01530</name>
</gene>
<dbReference type="EMBL" id="MEUJ01000002">
    <property type="protein sequence ID" value="OGC40952.1"/>
    <property type="molecule type" value="Genomic_DNA"/>
</dbReference>